<evidence type="ECO:0000256" key="7">
    <source>
        <dbReference type="SAM" id="MobiDB-lite"/>
    </source>
</evidence>
<protein>
    <recommendedName>
        <fullName evidence="6">Transcription repressor</fullName>
    </recommendedName>
    <alternativeName>
        <fullName evidence="6">Ovate family protein</fullName>
    </alternativeName>
</protein>
<dbReference type="NCBIfam" id="TIGR01568">
    <property type="entry name" value="A_thal_3678"/>
    <property type="match status" value="1"/>
</dbReference>
<keyword evidence="4 6" id="KW-0804">Transcription</keyword>
<comment type="caution">
    <text evidence="9">The sequence shown here is derived from an EMBL/GenBank/DDBJ whole genome shotgun (WGS) entry which is preliminary data.</text>
</comment>
<evidence type="ECO:0000313" key="9">
    <source>
        <dbReference type="EMBL" id="KAG9440950.1"/>
    </source>
</evidence>
<feature type="region of interest" description="Disordered" evidence="7">
    <location>
        <begin position="127"/>
        <end position="179"/>
    </location>
</feature>
<reference evidence="9 10" key="1">
    <citation type="submission" date="2021-07" db="EMBL/GenBank/DDBJ databases">
        <title>The Aristolochia fimbriata genome: insights into angiosperm evolution, floral development and chemical biosynthesis.</title>
        <authorList>
            <person name="Jiao Y."/>
        </authorList>
    </citation>
    <scope>NUCLEOTIDE SEQUENCE [LARGE SCALE GENOMIC DNA]</scope>
    <source>
        <strain evidence="9">IBCAS-2021</strain>
        <tissue evidence="9">Leaf</tissue>
    </source>
</reference>
<sequence length="360" mass="40777">MAKGLKQKLYRVFPSFQSCRSKDPASLPANPVPASVFCLSPVNPRAMDTVFPVVGANPRRSFRKLSTTVVSVGCGCRSGTTRPYSRRGALADDERSGNEGSGYRWKRDEKWHVVAPRAREKIDYTDYDDDTDLSMEGDGGRRRKKKTRQRRRKPSSRVRTRFSTSSADSGWFSSDDRDGARSDIKRYVDDDDEDDETETLFSSRSFTTDSSLDHNSALKPIREAQLVRKRKPIRRVKMMGRQIRGGGGRSKFATPSSAATPETDAPARVSVFRRLIPCSVDGKVKESFAVVKRSEDPYEDFRRSMLEMILEKQMFNAHDLEQLLHCFLSLNAEDHHGVIVEAFSEIWEILFCKSPKLSVS</sequence>
<feature type="compositionally biased region" description="Basic residues" evidence="7">
    <location>
        <begin position="141"/>
        <end position="160"/>
    </location>
</feature>
<evidence type="ECO:0000256" key="6">
    <source>
        <dbReference type="RuleBase" id="RU367028"/>
    </source>
</evidence>
<evidence type="ECO:0000256" key="1">
    <source>
        <dbReference type="ARBA" id="ARBA00004123"/>
    </source>
</evidence>
<evidence type="ECO:0000256" key="4">
    <source>
        <dbReference type="ARBA" id="ARBA00023163"/>
    </source>
</evidence>
<organism evidence="9 10">
    <name type="scientific">Aristolochia fimbriata</name>
    <name type="common">White veined hardy Dutchman's pipe vine</name>
    <dbReference type="NCBI Taxonomy" id="158543"/>
    <lineage>
        <taxon>Eukaryota</taxon>
        <taxon>Viridiplantae</taxon>
        <taxon>Streptophyta</taxon>
        <taxon>Embryophyta</taxon>
        <taxon>Tracheophyta</taxon>
        <taxon>Spermatophyta</taxon>
        <taxon>Magnoliopsida</taxon>
        <taxon>Magnoliidae</taxon>
        <taxon>Piperales</taxon>
        <taxon>Aristolochiaceae</taxon>
        <taxon>Aristolochia</taxon>
    </lineage>
</organism>
<dbReference type="GO" id="GO:0005634">
    <property type="term" value="C:nucleus"/>
    <property type="evidence" value="ECO:0007669"/>
    <property type="project" value="UniProtKB-SubCell"/>
</dbReference>
<evidence type="ECO:0000256" key="3">
    <source>
        <dbReference type="ARBA" id="ARBA00023015"/>
    </source>
</evidence>
<dbReference type="GO" id="GO:0045892">
    <property type="term" value="P:negative regulation of DNA-templated transcription"/>
    <property type="evidence" value="ECO:0007669"/>
    <property type="project" value="UniProtKB-UniRule"/>
</dbReference>
<comment type="subcellular location">
    <subcellularLocation>
        <location evidence="1 6">Nucleus</location>
    </subcellularLocation>
</comment>
<feature type="region of interest" description="Disordered" evidence="7">
    <location>
        <begin position="243"/>
        <end position="264"/>
    </location>
</feature>
<dbReference type="PANTHER" id="PTHR33057">
    <property type="entry name" value="TRANSCRIPTION REPRESSOR OFP7-RELATED"/>
    <property type="match status" value="1"/>
</dbReference>
<keyword evidence="2 6" id="KW-0678">Repressor</keyword>
<dbReference type="Pfam" id="PF04844">
    <property type="entry name" value="Ovate"/>
    <property type="match status" value="1"/>
</dbReference>
<dbReference type="InterPro" id="IPR006458">
    <property type="entry name" value="Ovate_C"/>
</dbReference>
<name>A0AAV7DY40_ARIFI</name>
<evidence type="ECO:0000256" key="5">
    <source>
        <dbReference type="ARBA" id="ARBA00023242"/>
    </source>
</evidence>
<evidence type="ECO:0000259" key="8">
    <source>
        <dbReference type="PROSITE" id="PS51754"/>
    </source>
</evidence>
<dbReference type="InterPro" id="IPR038933">
    <property type="entry name" value="Ovate"/>
</dbReference>
<accession>A0AAV7DY40</accession>
<feature type="domain" description="OVATE" evidence="8">
    <location>
        <begin position="290"/>
        <end position="349"/>
    </location>
</feature>
<feature type="region of interest" description="Disordered" evidence="7">
    <location>
        <begin position="80"/>
        <end position="102"/>
    </location>
</feature>
<evidence type="ECO:0000313" key="10">
    <source>
        <dbReference type="Proteomes" id="UP000825729"/>
    </source>
</evidence>
<keyword evidence="10" id="KW-1185">Reference proteome</keyword>
<evidence type="ECO:0000256" key="2">
    <source>
        <dbReference type="ARBA" id="ARBA00022491"/>
    </source>
</evidence>
<keyword evidence="5 6" id="KW-0539">Nucleus</keyword>
<dbReference type="AlphaFoldDB" id="A0AAV7DY40"/>
<gene>
    <name evidence="9" type="ORF">H6P81_021115</name>
</gene>
<dbReference type="EMBL" id="JAINDJ010000008">
    <property type="protein sequence ID" value="KAG9440950.1"/>
    <property type="molecule type" value="Genomic_DNA"/>
</dbReference>
<dbReference type="PANTHER" id="PTHR33057:SF224">
    <property type="entry name" value="TRANSCRIPTION REPRESSOR"/>
    <property type="match status" value="1"/>
</dbReference>
<comment type="function">
    <text evidence="6">Transcriptional repressor that regulates multiple aspects of plant growth and development.</text>
</comment>
<dbReference type="PROSITE" id="PS51754">
    <property type="entry name" value="OVATE"/>
    <property type="match status" value="1"/>
</dbReference>
<dbReference type="Proteomes" id="UP000825729">
    <property type="component" value="Unassembled WGS sequence"/>
</dbReference>
<proteinExistence type="predicted"/>
<keyword evidence="3 6" id="KW-0805">Transcription regulation</keyword>